<dbReference type="InterPro" id="IPR006439">
    <property type="entry name" value="HAD-SF_hydro_IA"/>
</dbReference>
<proteinExistence type="predicted"/>
<comment type="caution">
    <text evidence="1">The sequence shown here is derived from an EMBL/GenBank/DDBJ whole genome shotgun (WGS) entry which is preliminary data.</text>
</comment>
<dbReference type="InterPro" id="IPR023214">
    <property type="entry name" value="HAD_sf"/>
</dbReference>
<dbReference type="Gene3D" id="3.40.50.1000">
    <property type="entry name" value="HAD superfamily/HAD-like"/>
    <property type="match status" value="1"/>
</dbReference>
<dbReference type="PANTHER" id="PTHR46191:SF2">
    <property type="entry name" value="HALOACID DEHALOGENASE-LIKE HYDROLASE DOMAIN-CONTAINING PROTEIN 3"/>
    <property type="match status" value="1"/>
</dbReference>
<dbReference type="InterPro" id="IPR051828">
    <property type="entry name" value="HAD-like_hydrolase_domain"/>
</dbReference>
<organism evidence="1 2">
    <name type="scientific">Sanghuangporus baumii</name>
    <name type="common">Phellinus baumii</name>
    <dbReference type="NCBI Taxonomy" id="108892"/>
    <lineage>
        <taxon>Eukaryota</taxon>
        <taxon>Fungi</taxon>
        <taxon>Dikarya</taxon>
        <taxon>Basidiomycota</taxon>
        <taxon>Agaricomycotina</taxon>
        <taxon>Agaricomycetes</taxon>
        <taxon>Hymenochaetales</taxon>
        <taxon>Hymenochaetaceae</taxon>
        <taxon>Sanghuangporus</taxon>
    </lineage>
</organism>
<protein>
    <submittedName>
        <fullName evidence="1">HAD-like protein</fullName>
    </submittedName>
</protein>
<dbReference type="InterPro" id="IPR044924">
    <property type="entry name" value="HAD-SF_hydro_IA_REG-2-like_cap"/>
</dbReference>
<dbReference type="AlphaFoldDB" id="A0A9Q5I336"/>
<evidence type="ECO:0000313" key="1">
    <source>
        <dbReference type="EMBL" id="OCB90666.1"/>
    </source>
</evidence>
<dbReference type="InterPro" id="IPR036412">
    <property type="entry name" value="HAD-like_sf"/>
</dbReference>
<dbReference type="Proteomes" id="UP000757232">
    <property type="component" value="Unassembled WGS sequence"/>
</dbReference>
<dbReference type="NCBIfam" id="TIGR01549">
    <property type="entry name" value="HAD-SF-IA-v1"/>
    <property type="match status" value="1"/>
</dbReference>
<keyword evidence="2" id="KW-1185">Reference proteome</keyword>
<dbReference type="SUPFAM" id="SSF56784">
    <property type="entry name" value="HAD-like"/>
    <property type="match status" value="1"/>
</dbReference>
<name>A0A9Q5I336_SANBA</name>
<dbReference type="GO" id="GO:0005634">
    <property type="term" value="C:nucleus"/>
    <property type="evidence" value="ECO:0007669"/>
    <property type="project" value="TreeGrafter"/>
</dbReference>
<dbReference type="OrthoDB" id="444127at2759"/>
<reference evidence="1" key="1">
    <citation type="submission" date="2016-06" db="EMBL/GenBank/DDBJ databases">
        <title>Draft Genome sequence of the fungus Inonotus baumii.</title>
        <authorList>
            <person name="Zhu H."/>
            <person name="Lin W."/>
        </authorList>
    </citation>
    <scope>NUCLEOTIDE SEQUENCE</scope>
    <source>
        <strain evidence="1">821</strain>
    </source>
</reference>
<dbReference type="Gene3D" id="1.10.150.720">
    <property type="entry name" value="Haloacid dehalogenase-like hydrolase"/>
    <property type="match status" value="1"/>
</dbReference>
<dbReference type="PANTHER" id="PTHR46191">
    <property type="match status" value="1"/>
</dbReference>
<accession>A0A9Q5I336</accession>
<dbReference type="GO" id="GO:0016791">
    <property type="term" value="F:phosphatase activity"/>
    <property type="evidence" value="ECO:0007669"/>
    <property type="project" value="UniProtKB-ARBA"/>
</dbReference>
<sequence length="256" mass="28581">MIRLATFDALLTVLRPRQPIHVQYAQVFAPFFGHLSPDAVKSAFKIALKELQTSRPAYAEGPESWWAAVISRTALGAGARESDVNEHIGTVVPKLLHRFSSREGYSLYDDSIPTLKTLHEMGVRTALVTNCDSRILLIVILLGVLEVQALDDLEALKFFDPVLASDLEGVEKPRREIFLRACERAGVKPSEAVHVGDELECDYHGATRAGLKALLLCRPSEDPMVDEDLAMRMDEKIKRITSLDEVVHFVREHNVL</sequence>
<evidence type="ECO:0000313" key="2">
    <source>
        <dbReference type="Proteomes" id="UP000757232"/>
    </source>
</evidence>
<dbReference type="EMBL" id="LNZH02000122">
    <property type="protein sequence ID" value="OCB90666.1"/>
    <property type="molecule type" value="Genomic_DNA"/>
</dbReference>
<dbReference type="Pfam" id="PF00702">
    <property type="entry name" value="Hydrolase"/>
    <property type="match status" value="1"/>
</dbReference>
<gene>
    <name evidence="1" type="ORF">A7U60_g2101</name>
</gene>